<keyword evidence="2" id="KW-1015">Disulfide bond</keyword>
<dbReference type="Gene3D" id="2.90.10.10">
    <property type="entry name" value="Bulb-type lectin domain"/>
    <property type="match status" value="1"/>
</dbReference>
<dbReference type="SUPFAM" id="SSF51110">
    <property type="entry name" value="alpha-D-mannose-specific plant lectins"/>
    <property type="match status" value="1"/>
</dbReference>
<evidence type="ECO:0000256" key="4">
    <source>
        <dbReference type="SAM" id="SignalP"/>
    </source>
</evidence>
<feature type="chain" id="PRO_5041637244" description="Bulb-type lectin domain-containing protein" evidence="4">
    <location>
        <begin position="24"/>
        <end position="244"/>
    </location>
</feature>
<dbReference type="Pfam" id="PF01453">
    <property type="entry name" value="B_lectin"/>
    <property type="match status" value="1"/>
</dbReference>
<protein>
    <recommendedName>
        <fullName evidence="5">Bulb-type lectin domain-containing protein</fullName>
    </recommendedName>
</protein>
<keyword evidence="1 4" id="KW-0732">Signal</keyword>
<evidence type="ECO:0000313" key="7">
    <source>
        <dbReference type="Proteomes" id="UP001187192"/>
    </source>
</evidence>
<feature type="domain" description="Bulb-type lectin" evidence="5">
    <location>
        <begin position="24"/>
        <end position="150"/>
    </location>
</feature>
<dbReference type="CDD" id="cd00028">
    <property type="entry name" value="B_lectin"/>
    <property type="match status" value="1"/>
</dbReference>
<dbReference type="PANTHER" id="PTHR32444:SF234">
    <property type="entry name" value="RECEPTOR-LIKE SERINE_THREONINE-PROTEIN KINASE"/>
    <property type="match status" value="1"/>
</dbReference>
<comment type="caution">
    <text evidence="6">The sequence shown here is derived from an EMBL/GenBank/DDBJ whole genome shotgun (WGS) entry which is preliminary data.</text>
</comment>
<evidence type="ECO:0000259" key="5">
    <source>
        <dbReference type="PROSITE" id="PS50927"/>
    </source>
</evidence>
<evidence type="ECO:0000313" key="6">
    <source>
        <dbReference type="EMBL" id="GMN65409.1"/>
    </source>
</evidence>
<dbReference type="SMART" id="SM00108">
    <property type="entry name" value="B_lectin"/>
    <property type="match status" value="1"/>
</dbReference>
<name>A0AA88E0A4_FICCA</name>
<dbReference type="AlphaFoldDB" id="A0AA88E0A4"/>
<gene>
    <name evidence="6" type="ORF">TIFTF001_034480</name>
</gene>
<organism evidence="6 7">
    <name type="scientific">Ficus carica</name>
    <name type="common">Common fig</name>
    <dbReference type="NCBI Taxonomy" id="3494"/>
    <lineage>
        <taxon>Eukaryota</taxon>
        <taxon>Viridiplantae</taxon>
        <taxon>Streptophyta</taxon>
        <taxon>Embryophyta</taxon>
        <taxon>Tracheophyta</taxon>
        <taxon>Spermatophyta</taxon>
        <taxon>Magnoliopsida</taxon>
        <taxon>eudicotyledons</taxon>
        <taxon>Gunneridae</taxon>
        <taxon>Pentapetalae</taxon>
        <taxon>rosids</taxon>
        <taxon>fabids</taxon>
        <taxon>Rosales</taxon>
        <taxon>Moraceae</taxon>
        <taxon>Ficeae</taxon>
        <taxon>Ficus</taxon>
    </lineage>
</organism>
<dbReference type="EMBL" id="BTGU01000232">
    <property type="protein sequence ID" value="GMN65409.1"/>
    <property type="molecule type" value="Genomic_DNA"/>
</dbReference>
<keyword evidence="7" id="KW-1185">Reference proteome</keyword>
<dbReference type="Proteomes" id="UP001187192">
    <property type="component" value="Unassembled WGS sequence"/>
</dbReference>
<evidence type="ECO:0000256" key="3">
    <source>
        <dbReference type="ARBA" id="ARBA00023180"/>
    </source>
</evidence>
<dbReference type="PANTHER" id="PTHR32444">
    <property type="entry name" value="BULB-TYPE LECTIN DOMAIN-CONTAINING PROTEIN"/>
    <property type="match status" value="1"/>
</dbReference>
<evidence type="ECO:0000256" key="1">
    <source>
        <dbReference type="ARBA" id="ARBA00022729"/>
    </source>
</evidence>
<dbReference type="InterPro" id="IPR001480">
    <property type="entry name" value="Bulb-type_lectin_dom"/>
</dbReference>
<proteinExistence type="predicted"/>
<dbReference type="PROSITE" id="PS50927">
    <property type="entry name" value="BULB_LECTIN"/>
    <property type="match status" value="1"/>
</dbReference>
<reference evidence="6" key="1">
    <citation type="submission" date="2023-07" db="EMBL/GenBank/DDBJ databases">
        <title>draft genome sequence of fig (Ficus carica).</title>
        <authorList>
            <person name="Takahashi T."/>
            <person name="Nishimura K."/>
        </authorList>
    </citation>
    <scope>NUCLEOTIDE SEQUENCE</scope>
</reference>
<dbReference type="InterPro" id="IPR036426">
    <property type="entry name" value="Bulb-type_lectin_dom_sf"/>
</dbReference>
<evidence type="ECO:0000256" key="2">
    <source>
        <dbReference type="ARBA" id="ARBA00023157"/>
    </source>
</evidence>
<sequence length="244" mass="27645">MAVFTFVLKIFISLFLFHSLSSAVYTISPFQSLSNDGTTLVSEEGSFVLGFFTPGNSKNSYVGIWYKNIPVQPVVWVANSSSKQARKPVVELLESGNLVLRDEEDTNSENYLWQSFDYPSDTMLPGMKMGWDFRTGIRRSLTAWKSWDDPCPGDFIFGIEFAPQLNTLPEAYIWNGTSKFYRTVSWFGLSFSGSPDLKSNFYYHGIVYKNDEVHYTKIKLGDLTCQSEEPSVIGMVSVDLMEIV</sequence>
<accession>A0AA88E0A4</accession>
<keyword evidence="3" id="KW-0325">Glycoprotein</keyword>
<feature type="signal peptide" evidence="4">
    <location>
        <begin position="1"/>
        <end position="23"/>
    </location>
</feature>